<dbReference type="AlphaFoldDB" id="A0A3Q9J0D3"/>
<dbReference type="OrthoDB" id="5119617at2"/>
<protein>
    <recommendedName>
        <fullName evidence="4">Asp23/Gls24 family envelope stress response protein</fullName>
    </recommendedName>
</protein>
<dbReference type="EMBL" id="CP031423">
    <property type="protein sequence ID" value="AZS35678.1"/>
    <property type="molecule type" value="Genomic_DNA"/>
</dbReference>
<proteinExistence type="predicted"/>
<evidence type="ECO:0008006" key="4">
    <source>
        <dbReference type="Google" id="ProtNLM"/>
    </source>
</evidence>
<dbReference type="RefSeq" id="WP_127094469.1">
    <property type="nucleotide sequence ID" value="NZ_CP031423.1"/>
</dbReference>
<evidence type="ECO:0000256" key="1">
    <source>
        <dbReference type="SAM" id="MobiDB-lite"/>
    </source>
</evidence>
<reference evidence="2 3" key="1">
    <citation type="submission" date="2018-08" db="EMBL/GenBank/DDBJ databases">
        <title>Microbacterium lemovicicum sp. nov., a bacterium isolated from a natural uranium-rich soil.</title>
        <authorList>
            <person name="ORTET P."/>
        </authorList>
    </citation>
    <scope>NUCLEOTIDE SEQUENCE [LARGE SCALE GENOMIC DNA]</scope>
    <source>
        <strain evidence="2 3">Viu22</strain>
    </source>
</reference>
<evidence type="ECO:0000313" key="3">
    <source>
        <dbReference type="Proteomes" id="UP000276888"/>
    </source>
</evidence>
<gene>
    <name evidence="2" type="ORF">CVS47_00273</name>
</gene>
<dbReference type="KEGG" id="mlv:CVS47_00273"/>
<evidence type="ECO:0000313" key="2">
    <source>
        <dbReference type="EMBL" id="AZS35678.1"/>
    </source>
</evidence>
<keyword evidence="3" id="KW-1185">Reference proteome</keyword>
<dbReference type="Proteomes" id="UP000276888">
    <property type="component" value="Chromosome"/>
</dbReference>
<organism evidence="2 3">
    <name type="scientific">Microbacterium lemovicicum</name>
    <dbReference type="NCBI Taxonomy" id="1072463"/>
    <lineage>
        <taxon>Bacteria</taxon>
        <taxon>Bacillati</taxon>
        <taxon>Actinomycetota</taxon>
        <taxon>Actinomycetes</taxon>
        <taxon>Micrococcales</taxon>
        <taxon>Microbacteriaceae</taxon>
        <taxon>Microbacterium</taxon>
    </lineage>
</organism>
<sequence>MSSTQASIPGSRVRAAAGEGPTTLPGRIEVRDKVVKKLLQHVAATVVGVESGRISVSAAEHRDGIAVRITTPLPIPPLDDPAAVAAAGSVTDVAARIQHDVQDQLARILGQQVTRVDVTVDGAATATTRRRVR</sequence>
<name>A0A3Q9J0D3_9MICO</name>
<accession>A0A3Q9J0D3</accession>
<feature type="region of interest" description="Disordered" evidence="1">
    <location>
        <begin position="1"/>
        <end position="25"/>
    </location>
</feature>